<accession>A0A9W8EH93</accession>
<evidence type="ECO:0000256" key="1">
    <source>
        <dbReference type="ARBA" id="ARBA00004123"/>
    </source>
</evidence>
<dbReference type="Gene3D" id="3.30.50.10">
    <property type="entry name" value="Erythroid Transcription Factor GATA-1, subunit A"/>
    <property type="match status" value="1"/>
</dbReference>
<dbReference type="GO" id="GO:0045944">
    <property type="term" value="P:positive regulation of transcription by RNA polymerase II"/>
    <property type="evidence" value="ECO:0007669"/>
    <property type="project" value="TreeGrafter"/>
</dbReference>
<dbReference type="GO" id="GO:0008270">
    <property type="term" value="F:zinc ion binding"/>
    <property type="evidence" value="ECO:0007669"/>
    <property type="project" value="UniProtKB-KW"/>
</dbReference>
<dbReference type="AlphaFoldDB" id="A0A9W8EH93"/>
<dbReference type="InterPro" id="IPR013088">
    <property type="entry name" value="Znf_NHR/GATA"/>
</dbReference>
<keyword evidence="5" id="KW-0539">Nucleus</keyword>
<dbReference type="PROSITE" id="PS50114">
    <property type="entry name" value="GATA_ZN_FINGER_2"/>
    <property type="match status" value="1"/>
</dbReference>
<evidence type="ECO:0000256" key="4">
    <source>
        <dbReference type="ARBA" id="ARBA00022833"/>
    </source>
</evidence>
<sequence length="358" mass="38473">MPLGSLPSSSTLTLPFYRCSTTEDTSSEFGNDQRYLHTPLGGEHLGIDSSTETILLSNNPSNIMSAFQSNVSSPAPRGTQADMTLALDAHADTGRMLRRNTQPVSLVQRRGSLSLARSHPYIPAPAPHLHGATHRRGSSNVAYPVFPTQPSKTVKARTIVIPAINQDGTYKRCSNCATAETPSWRRHPDTQDLLCNACGLYLRLHRKPRPIAIDDAGHVQVIRKNAAVQRDPINLPHSRNNELGSGFSAGGTSSVSSMSTIGGECNMDLAPVASGGFDYAFHEPSPTPLLFNAFAMQACPLALRASTSLASIQSIGEPFSALEMYAPILALEYAAPQLAEHSGDHSQATPDYETQQDL</sequence>
<organism evidence="8 9">
    <name type="scientific">Coemansia thaxteri</name>
    <dbReference type="NCBI Taxonomy" id="2663907"/>
    <lineage>
        <taxon>Eukaryota</taxon>
        <taxon>Fungi</taxon>
        <taxon>Fungi incertae sedis</taxon>
        <taxon>Zoopagomycota</taxon>
        <taxon>Kickxellomycotina</taxon>
        <taxon>Kickxellomycetes</taxon>
        <taxon>Kickxellales</taxon>
        <taxon>Kickxellaceae</taxon>
        <taxon>Coemansia</taxon>
    </lineage>
</organism>
<keyword evidence="4" id="KW-0862">Zinc</keyword>
<dbReference type="GO" id="GO:0000122">
    <property type="term" value="P:negative regulation of transcription by RNA polymerase II"/>
    <property type="evidence" value="ECO:0007669"/>
    <property type="project" value="TreeGrafter"/>
</dbReference>
<dbReference type="SUPFAM" id="SSF57716">
    <property type="entry name" value="Glucocorticoid receptor-like (DNA-binding domain)"/>
    <property type="match status" value="1"/>
</dbReference>
<dbReference type="SMART" id="SM00401">
    <property type="entry name" value="ZnF_GATA"/>
    <property type="match status" value="1"/>
</dbReference>
<keyword evidence="3 6" id="KW-0863">Zinc-finger</keyword>
<evidence type="ECO:0000256" key="5">
    <source>
        <dbReference type="ARBA" id="ARBA00023242"/>
    </source>
</evidence>
<dbReference type="EMBL" id="JANBQF010000023">
    <property type="protein sequence ID" value="KAJ2007561.1"/>
    <property type="molecule type" value="Genomic_DNA"/>
</dbReference>
<dbReference type="Pfam" id="PF00320">
    <property type="entry name" value="GATA"/>
    <property type="match status" value="1"/>
</dbReference>
<proteinExistence type="predicted"/>
<evidence type="ECO:0000313" key="9">
    <source>
        <dbReference type="Proteomes" id="UP001150907"/>
    </source>
</evidence>
<dbReference type="GO" id="GO:0000981">
    <property type="term" value="F:DNA-binding transcription factor activity, RNA polymerase II-specific"/>
    <property type="evidence" value="ECO:0007669"/>
    <property type="project" value="TreeGrafter"/>
</dbReference>
<keyword evidence="2" id="KW-0479">Metal-binding</keyword>
<dbReference type="Proteomes" id="UP001150907">
    <property type="component" value="Unassembled WGS sequence"/>
</dbReference>
<dbReference type="InterPro" id="IPR000679">
    <property type="entry name" value="Znf_GATA"/>
</dbReference>
<dbReference type="GO" id="GO:0000978">
    <property type="term" value="F:RNA polymerase II cis-regulatory region sequence-specific DNA binding"/>
    <property type="evidence" value="ECO:0007669"/>
    <property type="project" value="TreeGrafter"/>
</dbReference>
<evidence type="ECO:0000259" key="7">
    <source>
        <dbReference type="PROSITE" id="PS50114"/>
    </source>
</evidence>
<dbReference type="PANTHER" id="PTHR10071">
    <property type="entry name" value="TRANSCRIPTION FACTOR GATA FAMILY MEMBER"/>
    <property type="match status" value="1"/>
</dbReference>
<keyword evidence="9" id="KW-1185">Reference proteome</keyword>
<reference evidence="8" key="1">
    <citation type="submission" date="2022-07" db="EMBL/GenBank/DDBJ databases">
        <title>Phylogenomic reconstructions and comparative analyses of Kickxellomycotina fungi.</title>
        <authorList>
            <person name="Reynolds N.K."/>
            <person name="Stajich J.E."/>
            <person name="Barry K."/>
            <person name="Grigoriev I.V."/>
            <person name="Crous P."/>
            <person name="Smith M.E."/>
        </authorList>
    </citation>
    <scope>NUCLEOTIDE SEQUENCE</scope>
    <source>
        <strain evidence="8">IMI 214461</strain>
    </source>
</reference>
<evidence type="ECO:0000256" key="2">
    <source>
        <dbReference type="ARBA" id="ARBA00022723"/>
    </source>
</evidence>
<comment type="caution">
    <text evidence="8">The sequence shown here is derived from an EMBL/GenBank/DDBJ whole genome shotgun (WGS) entry which is preliminary data.</text>
</comment>
<name>A0A9W8EH93_9FUNG</name>
<dbReference type="GO" id="GO:0005634">
    <property type="term" value="C:nucleus"/>
    <property type="evidence" value="ECO:0007669"/>
    <property type="project" value="UniProtKB-SubCell"/>
</dbReference>
<protein>
    <recommendedName>
        <fullName evidence="7">GATA-type domain-containing protein</fullName>
    </recommendedName>
</protein>
<dbReference type="PANTHER" id="PTHR10071:SF281">
    <property type="entry name" value="BOX A-BINDING FACTOR-RELATED"/>
    <property type="match status" value="1"/>
</dbReference>
<evidence type="ECO:0000313" key="8">
    <source>
        <dbReference type="EMBL" id="KAJ2007561.1"/>
    </source>
</evidence>
<dbReference type="CDD" id="cd00202">
    <property type="entry name" value="ZnF_GATA"/>
    <property type="match status" value="1"/>
</dbReference>
<dbReference type="InterPro" id="IPR039355">
    <property type="entry name" value="Transcription_factor_GATA"/>
</dbReference>
<feature type="domain" description="GATA-type" evidence="7">
    <location>
        <begin position="171"/>
        <end position="223"/>
    </location>
</feature>
<gene>
    <name evidence="8" type="ORF">H4R26_000698</name>
</gene>
<dbReference type="OrthoDB" id="515401at2759"/>
<evidence type="ECO:0000256" key="3">
    <source>
        <dbReference type="ARBA" id="ARBA00022771"/>
    </source>
</evidence>
<comment type="subcellular location">
    <subcellularLocation>
        <location evidence="1">Nucleus</location>
    </subcellularLocation>
</comment>
<evidence type="ECO:0000256" key="6">
    <source>
        <dbReference type="PROSITE-ProRule" id="PRU00094"/>
    </source>
</evidence>